<comment type="caution">
    <text evidence="16">The sequence shown here is derived from an EMBL/GenBank/DDBJ whole genome shotgun (WGS) entry which is preliminary data.</text>
</comment>
<feature type="domain" description="Trimeric autotransporter adhesin YadA-like head" evidence="13">
    <location>
        <begin position="316"/>
        <end position="338"/>
    </location>
</feature>
<feature type="domain" description="Trimeric autotransporter adhesin YadA-like head" evidence="13">
    <location>
        <begin position="801"/>
        <end position="827"/>
    </location>
</feature>
<dbReference type="GO" id="GO:0015031">
    <property type="term" value="P:protein transport"/>
    <property type="evidence" value="ECO:0007669"/>
    <property type="project" value="UniProtKB-KW"/>
</dbReference>
<evidence type="ECO:0000259" key="13">
    <source>
        <dbReference type="Pfam" id="PF05658"/>
    </source>
</evidence>
<evidence type="ECO:0008006" key="18">
    <source>
        <dbReference type="Google" id="ProtNLM"/>
    </source>
</evidence>
<sequence>MWADRSFIVNKIYRLVWSATLNAWVVACEFATAKGKGKSGSRRLKVLSGSLTALALAGGIAGEAQAYSAGGGNDGGNAGSTAVGYGANATGGNSTSVGLNSSATGTFSNAFGPGAHASGDAAVAIGYEAAAPGTDAIAVGTSSIAGYQAVALGIKSYGAGAGDNAFGAYASATGGNSTAIGTWSTSTGYTSMALGPGGLASGEYSSAVGANAVSTNFRTVAVGTNATASGSQALSMGTLAVASGDNALAAGASANASGTGSLAMGDSSLAQGGNAVALGSSSNAVNDNGVAIGVGALSQGVGSTSIGAGASATLSNAVAIGPNAKASITGGVAVGSDANATVAAGMAGYAPSKAASTDKSAIAATVAQNAAMDIGSRQITSVAAGTNDSDAANVAQLKAVENLATSGWNVADSTGTKANIGPTGKVTFNGDSNVTVTAGGAQDAGTVGVQLNKNLDLSSSGSLTVGNSLLNNTGLTITGGPSVTTSGIDAGSKKITNVAAGTAGTDGVNVSQLTSATTNPLTFAGNTGSVTKKLGETLVIKGVGSTAGTYSGNNIKTDVDASGNLNVSMADSPKFGNVTVNDGGSGKITGLTAGTADTDAVNVSQLKNATVNAAHYYSVNDGGTTGANYNNDGATGVNAIAAGVRANASGTSSIAIGDSSSAVGGNSIAIGIANTSQNGGIGLGSYNVAADTSSIAVGNHTTANAKFAVSFGSNAFTQNEGDMALGSSVTATGGNSVAIGSWANASGENAIANGPGASAKGLSSTAIGNNTLAAGDQSTAIGVMAHAADKNSTAIGDYSSATGSNSLAMGYGATTYNANDVALGAGSVTDAAVGTASTTIAGTTYNFAGTAPTSTVSVGSVGNERTITNVAAGRLSADSTDAVNGSQLFASNQAIDNLNINVDNLDKGAVKYDVNPDGTVNYDSVTLAGGDNGTKITNVAAGDVSADSTDAINGSQLFETNTNVTNLGNTINNFAGDQTAEYTEINGRGIRYVRTNDTGLDLADSSAQGQGSTAVGYNATSIGESSLALGREAKANNKDDVALGADSVTDAAVGTASTTIAGTTYNFAGFDPLSTVSVGSKGKERTITNVAAGRLSADSTDAVNGSQLFATNSAIDSINNNIDVLDKGSVKYDVNSDGTVNYNHITLAGGDAGTTISNVAAGEKGTDAVNVDQLNDTVAASKTHYYSVNDGGVQGGNFANDGATGNNSLAAGVNAKASTDGGVALGSDSVASVEAGVKGYTPASASAEQVDAIDATTSTRGAVSVGDADNGIFRQITGVAAGSADSDAVNVAQLKGAIGSATANAVSYDNSTHNSVTLNGDTYNSETKQGGTTITNVAAGVNDSDAVNMAQLNQTNTTVNNVTEGKDGMFQVNNTSNLPKPKPTGKDSTAGGAGAVASADNSTAIGSNAKATHNNSVAIGANSATDRDNSVSVGSAGAERQITHVAAGTADTDAVNLAQLNKATGDINNSINQVYSDLKHDLNKQDDILSAGIAGALAAATLPQPYVPGASMASVGAGNYRGQQALAIGVSRISDNGKWVTKLSANTDTQGEFGVSVGVGYQW</sequence>
<dbReference type="Gene3D" id="6.10.250.2040">
    <property type="match status" value="2"/>
</dbReference>
<keyword evidence="17" id="KW-1185">Reference proteome</keyword>
<dbReference type="Proteomes" id="UP000306635">
    <property type="component" value="Unassembled WGS sequence"/>
</dbReference>
<evidence type="ECO:0000259" key="12">
    <source>
        <dbReference type="Pfam" id="PF03895"/>
    </source>
</evidence>
<dbReference type="Gene3D" id="1.20.5.170">
    <property type="match status" value="2"/>
</dbReference>
<dbReference type="Pfam" id="PF05658">
    <property type="entry name" value="YadA_head"/>
    <property type="match status" value="15"/>
</dbReference>
<evidence type="ECO:0000256" key="8">
    <source>
        <dbReference type="ARBA" id="ARBA00022927"/>
    </source>
</evidence>
<feature type="domain" description="Trimeric autotransporter adhesin YadA-like head" evidence="13">
    <location>
        <begin position="79"/>
        <end position="101"/>
    </location>
</feature>
<feature type="domain" description="Trimeric autotransporter adhesin YadA-like stalk" evidence="14">
    <location>
        <begin position="378"/>
        <end position="419"/>
    </location>
</feature>
<dbReference type="GO" id="GO:0009279">
    <property type="term" value="C:cell outer membrane"/>
    <property type="evidence" value="ECO:0007669"/>
    <property type="project" value="UniProtKB-SubCell"/>
</dbReference>
<dbReference type="InterPro" id="IPR024973">
    <property type="entry name" value="ESPR"/>
</dbReference>
<feature type="domain" description="Trimeric autotransporter adhesin YadA-like stalk" evidence="14">
    <location>
        <begin position="1275"/>
        <end position="1315"/>
    </location>
</feature>
<feature type="domain" description="Trimeric autotransporter adhesin YadA-like stalk" evidence="14">
    <location>
        <begin position="935"/>
        <end position="978"/>
    </location>
</feature>
<reference evidence="16 17" key="1">
    <citation type="submission" date="2019-04" db="EMBL/GenBank/DDBJ databases">
        <authorList>
            <person name="Li M."/>
        </authorList>
    </citation>
    <scope>NUCLEOTIDE SEQUENCE [LARGE SCALE GENOMIC DNA]</scope>
    <source>
        <strain evidence="16 17">LAM1902</strain>
    </source>
</reference>
<dbReference type="SUPFAM" id="SSF101967">
    <property type="entry name" value="Adhesin YadA, collagen-binding domain"/>
    <property type="match status" value="13"/>
</dbReference>
<feature type="region of interest" description="Disordered" evidence="11">
    <location>
        <begin position="1372"/>
        <end position="1398"/>
    </location>
</feature>
<dbReference type="InterPro" id="IPR005594">
    <property type="entry name" value="YadA_C"/>
</dbReference>
<dbReference type="InterPro" id="IPR008640">
    <property type="entry name" value="Adhesin_Head_dom"/>
</dbReference>
<accession>A0A5R9QQY5</accession>
<feature type="domain" description="Trimeric autotransporter adhesin YadA-like head" evidence="13">
    <location>
        <begin position="242"/>
        <end position="268"/>
    </location>
</feature>
<dbReference type="SUPFAM" id="SSF54523">
    <property type="entry name" value="Pili subunits"/>
    <property type="match status" value="1"/>
</dbReference>
<keyword evidence="8" id="KW-0653">Protein transport</keyword>
<keyword evidence="6" id="KW-0812">Transmembrane</keyword>
<dbReference type="EMBL" id="SWDV01000035">
    <property type="protein sequence ID" value="TLX72224.1"/>
    <property type="molecule type" value="Genomic_DNA"/>
</dbReference>
<feature type="domain" description="Trimeric autotransporter adhesin YadA-like head" evidence="13">
    <location>
        <begin position="1007"/>
        <end position="1033"/>
    </location>
</feature>
<feature type="domain" description="Trimeric autotransporter adhesin YadA-like head" evidence="13">
    <location>
        <begin position="172"/>
        <end position="197"/>
    </location>
</feature>
<dbReference type="Pfam" id="PF03895">
    <property type="entry name" value="YadA_anchor"/>
    <property type="match status" value="1"/>
</dbReference>
<feature type="domain" description="Trimeric autotransporter adhesin YadA-like stalk" evidence="14">
    <location>
        <begin position="1156"/>
        <end position="1184"/>
    </location>
</feature>
<gene>
    <name evidence="16" type="ORF">FAS41_23295</name>
</gene>
<evidence type="ECO:0000256" key="5">
    <source>
        <dbReference type="ARBA" id="ARBA00022452"/>
    </source>
</evidence>
<evidence type="ECO:0000256" key="11">
    <source>
        <dbReference type="SAM" id="MobiDB-lite"/>
    </source>
</evidence>
<dbReference type="CDD" id="cd12820">
    <property type="entry name" value="LbR_YadA-like"/>
    <property type="match status" value="3"/>
</dbReference>
<dbReference type="Gene3D" id="6.10.250.2120">
    <property type="match status" value="1"/>
</dbReference>
<evidence type="ECO:0000313" key="16">
    <source>
        <dbReference type="EMBL" id="TLX72224.1"/>
    </source>
</evidence>
<evidence type="ECO:0000256" key="1">
    <source>
        <dbReference type="ARBA" id="ARBA00004241"/>
    </source>
</evidence>
<evidence type="ECO:0000256" key="7">
    <source>
        <dbReference type="ARBA" id="ARBA00022729"/>
    </source>
</evidence>
<feature type="domain" description="Trimeric autotransporter adhesin YadA-like head" evidence="13">
    <location>
        <begin position="270"/>
        <end position="296"/>
    </location>
</feature>
<dbReference type="OrthoDB" id="7033195at2"/>
<protein>
    <recommendedName>
        <fullName evidence="18">Adhesin</fullName>
    </recommendedName>
</protein>
<dbReference type="GO" id="GO:0009986">
    <property type="term" value="C:cell surface"/>
    <property type="evidence" value="ECO:0007669"/>
    <property type="project" value="UniProtKB-SubCell"/>
</dbReference>
<evidence type="ECO:0000256" key="4">
    <source>
        <dbReference type="ARBA" id="ARBA00022448"/>
    </source>
</evidence>
<feature type="domain" description="Trimeric autotransporter adhesin YadA-like head" evidence="13">
    <location>
        <begin position="218"/>
        <end position="239"/>
    </location>
</feature>
<feature type="domain" description="Trimeric autotransporter adhesin YadA-like head" evidence="13">
    <location>
        <begin position="1203"/>
        <end position="1229"/>
    </location>
</feature>
<keyword evidence="4" id="KW-0813">Transport</keyword>
<evidence type="ECO:0000256" key="10">
    <source>
        <dbReference type="ARBA" id="ARBA00023237"/>
    </source>
</evidence>
<comment type="similarity">
    <text evidence="3">Belongs to the autotransporter-2 (AT-2) (TC 1.B.40) family.</text>
</comment>
<feature type="domain" description="Trimeric autotransporter adhesin YadA-like head" evidence="13">
    <location>
        <begin position="1397"/>
        <end position="1423"/>
    </location>
</feature>
<dbReference type="Pfam" id="PF05662">
    <property type="entry name" value="YadA_stalk"/>
    <property type="match status" value="10"/>
</dbReference>
<dbReference type="Gene3D" id="2.20.70.140">
    <property type="match status" value="1"/>
</dbReference>
<keyword evidence="7" id="KW-0732">Signal</keyword>
<keyword evidence="10" id="KW-0998">Cell outer membrane</keyword>
<evidence type="ECO:0000259" key="14">
    <source>
        <dbReference type="Pfam" id="PF05662"/>
    </source>
</evidence>
<dbReference type="Pfam" id="PF13018">
    <property type="entry name" value="ESPR"/>
    <property type="match status" value="1"/>
</dbReference>
<feature type="domain" description="Trimeric autotransporter adhesin YadA-like stalk" evidence="14">
    <location>
        <begin position="1441"/>
        <end position="1477"/>
    </location>
</feature>
<dbReference type="InterPro" id="IPR045584">
    <property type="entry name" value="Pilin-like"/>
</dbReference>
<keyword evidence="9" id="KW-0472">Membrane</keyword>
<feature type="domain" description="Trimeric autotransporter adhesin YadA-like stalk" evidence="14">
    <location>
        <begin position="587"/>
        <end position="628"/>
    </location>
</feature>
<feature type="domain" description="Trimeric autotransporter adhesin YadA-like stalk" evidence="14">
    <location>
        <begin position="494"/>
        <end position="529"/>
    </location>
</feature>
<feature type="domain" description="Trimeric autotransporter adhesin YadA-like stalk" evidence="14">
    <location>
        <begin position="1087"/>
        <end position="1124"/>
    </location>
</feature>
<feature type="domain" description="Trimeric autotransporter adhesin YadA-like head" evidence="13">
    <location>
        <begin position="634"/>
        <end position="660"/>
    </location>
</feature>
<evidence type="ECO:0000313" key="17">
    <source>
        <dbReference type="Proteomes" id="UP000306635"/>
    </source>
</evidence>
<dbReference type="InterPro" id="IPR008635">
    <property type="entry name" value="Coiled_stalk_dom"/>
</dbReference>
<feature type="domain" description="Trimeric autotransporter adhesin YadA-like stalk" evidence="14">
    <location>
        <begin position="867"/>
        <end position="907"/>
    </location>
</feature>
<feature type="domain" description="Trimeric autotransporter adhesin YadA-like stalk" evidence="14">
    <location>
        <begin position="1334"/>
        <end position="1367"/>
    </location>
</feature>
<dbReference type="InterPro" id="IPR011049">
    <property type="entry name" value="Serralysin-like_metalloprot_C"/>
</dbReference>
<dbReference type="Gene3D" id="3.30.1300.30">
    <property type="entry name" value="GSPII I/J protein-like"/>
    <property type="match status" value="1"/>
</dbReference>
<evidence type="ECO:0000256" key="3">
    <source>
        <dbReference type="ARBA" id="ARBA00005848"/>
    </source>
</evidence>
<feature type="domain" description="Trimeric autotransporter adhesin YadA-like head" evidence="13">
    <location>
        <begin position="692"/>
        <end position="715"/>
    </location>
</feature>
<feature type="domain" description="Trimeric autotransporter adhesin YadA-like head" evidence="13">
    <location>
        <begin position="731"/>
        <end position="757"/>
    </location>
</feature>
<evidence type="ECO:0000256" key="6">
    <source>
        <dbReference type="ARBA" id="ARBA00022692"/>
    </source>
</evidence>
<evidence type="ECO:0000256" key="2">
    <source>
        <dbReference type="ARBA" id="ARBA00004442"/>
    </source>
</evidence>
<feature type="domain" description="ESPR" evidence="15">
    <location>
        <begin position="10"/>
        <end position="57"/>
    </location>
</feature>
<keyword evidence="5" id="KW-1134">Transmembrane beta strand</keyword>
<dbReference type="PROSITE" id="PS51257">
    <property type="entry name" value="PROKAR_LIPOPROTEIN"/>
    <property type="match status" value="1"/>
</dbReference>
<organism evidence="16 17">
    <name type="scientific">Pseudomonas nicosulfuronedens</name>
    <dbReference type="NCBI Taxonomy" id="2571105"/>
    <lineage>
        <taxon>Bacteria</taxon>
        <taxon>Pseudomonadati</taxon>
        <taxon>Pseudomonadota</taxon>
        <taxon>Gammaproteobacteria</taxon>
        <taxon>Pseudomonadales</taxon>
        <taxon>Pseudomonadaceae</taxon>
        <taxon>Pseudomonas</taxon>
    </lineage>
</organism>
<proteinExistence type="inferred from homology"/>
<comment type="subcellular location">
    <subcellularLocation>
        <location evidence="2">Cell outer membrane</location>
    </subcellularLocation>
    <subcellularLocation>
        <location evidence="1">Cell surface</location>
    </subcellularLocation>
</comment>
<feature type="domain" description="Trimeric autotransporter adhesin YadA-like head" evidence="13">
    <location>
        <begin position="103"/>
        <end position="129"/>
    </location>
</feature>
<evidence type="ECO:0000256" key="9">
    <source>
        <dbReference type="ARBA" id="ARBA00023136"/>
    </source>
</evidence>
<name>A0A5R9QQY5_9PSED</name>
<feature type="domain" description="Trimeric autotransporter adhesin YadA-like head" evidence="13">
    <location>
        <begin position="773"/>
        <end position="799"/>
    </location>
</feature>
<dbReference type="Gene3D" id="2.150.10.10">
    <property type="entry name" value="Serralysin-like metalloprotease, C-terminal"/>
    <property type="match status" value="9"/>
</dbReference>
<evidence type="ECO:0000259" key="15">
    <source>
        <dbReference type="Pfam" id="PF13018"/>
    </source>
</evidence>
<feature type="domain" description="Trimeric autotransporter adhesin YadA-like C-terminal membrane anchor" evidence="12">
    <location>
        <begin position="1503"/>
        <end position="1563"/>
    </location>
</feature>